<dbReference type="PANTHER" id="PTHR11709">
    <property type="entry name" value="MULTI-COPPER OXIDASE"/>
    <property type="match status" value="1"/>
</dbReference>
<feature type="chain" id="PRO_5028159631" description="Iron transport multicopper oxidase FET3" evidence="7">
    <location>
        <begin position="21"/>
        <end position="630"/>
    </location>
</feature>
<dbReference type="PROSITE" id="PS00080">
    <property type="entry name" value="MULTICOPPER_OXIDASE2"/>
    <property type="match status" value="1"/>
</dbReference>
<dbReference type="OrthoDB" id="2121828at2759"/>
<dbReference type="PANTHER" id="PTHR11709:SF361">
    <property type="entry name" value="IRON TRANSPORT MULTICOPPER OXIDASE FET3"/>
    <property type="match status" value="1"/>
</dbReference>
<comment type="similarity">
    <text evidence="1">Belongs to the multicopper oxidase family.</text>
</comment>
<evidence type="ECO:0000256" key="7">
    <source>
        <dbReference type="SAM" id="SignalP"/>
    </source>
</evidence>
<keyword evidence="11" id="KW-1185">Reference proteome</keyword>
<dbReference type="PROSITE" id="PS00079">
    <property type="entry name" value="MULTICOPPER_OXIDASE1"/>
    <property type="match status" value="2"/>
</dbReference>
<reference evidence="12" key="3">
    <citation type="submission" date="2025-08" db="UniProtKB">
        <authorList>
            <consortium name="RefSeq"/>
        </authorList>
    </citation>
    <scope>IDENTIFICATION</scope>
    <source>
        <strain evidence="12">NI907</strain>
    </source>
</reference>
<dbReference type="InterPro" id="IPR001117">
    <property type="entry name" value="Cu-oxidase_2nd"/>
</dbReference>
<sequence>MRLSTFTSVGLSSLAVVTNAALVTYDWTIDWVRAAPDGYSRPVIGVNNQWPCPAIRANVGDTVVVKIKNNLGNQTTGIHFHGIHQIGSNEMDGPTGVTQCPVPPGNTLTYSFYADAPGTYWYHSHSPGQYPDGLRGPLIIDDPNDPYKGKYDEEVIVSVSDWYHSETLPLVRAMLDPSNDRFLPPFPDSILINDGQNTNFTFVKGKTYRFRMISYAAFASAMIQFDSHTMQIIAADGAYTTQTQAYQIRLSPAQRYDVLISAIDRDNRNYPILFNLDINRDYEVSPVWTKNYTAQLVMDPAKPFTTYTVNQWRPQDDSTLKPYDIVADAILPPADKVITLDFTFCKDENNYPRACFNNQTYIMQHTPTLYTAATVGEANTNEIVYGNVLPEIVEYGQVVDIVINNIDAAIHPFHLHGHHFQLLERPKSNTGVWPGRSGGYNTLPAQRDVIHVNAHSYAVLRFKATNPGVFLFHCHIEWHVEMGLTATIIEAPERIRAKTFPPDHMAACKAMGIPTAGNAAGNTVNVLDTTGFKEVPDTVYHGAMYYPLGIPGPVAPDSPVPATNGTAAASTAAAAPTSTTGATVESTTTAAPSATSSASVADLVDLDEDLTSGLSLRARRVKRQSRPARL</sequence>
<dbReference type="GeneID" id="41962562"/>
<evidence type="ECO:0000256" key="3">
    <source>
        <dbReference type="ARBA" id="ARBA00022729"/>
    </source>
</evidence>
<dbReference type="InterPro" id="IPR045087">
    <property type="entry name" value="Cu-oxidase_fam"/>
</dbReference>
<evidence type="ECO:0000256" key="6">
    <source>
        <dbReference type="SAM" id="MobiDB-lite"/>
    </source>
</evidence>
<feature type="domain" description="Plastocyanin-like" evidence="8">
    <location>
        <begin position="153"/>
        <end position="275"/>
    </location>
</feature>
<protein>
    <recommendedName>
        <fullName evidence="13">Iron transport multicopper oxidase FET3</fullName>
    </recommendedName>
</protein>
<reference evidence="12" key="1">
    <citation type="journal article" date="2019" name="Mol. Biol. Evol.">
        <title>Blast fungal genomes show frequent chromosomal changes, gene gains and losses, and effector gene turnover.</title>
        <authorList>
            <person name="Gomez Luciano L.B."/>
            <person name="Jason Tsai I."/>
            <person name="Chuma I."/>
            <person name="Tosa Y."/>
            <person name="Chen Y.H."/>
            <person name="Li J.Y."/>
            <person name="Li M.Y."/>
            <person name="Jade Lu M.Y."/>
            <person name="Nakayashiki H."/>
            <person name="Li W.H."/>
        </authorList>
    </citation>
    <scope>NUCLEOTIDE SEQUENCE</scope>
    <source>
        <strain evidence="12">NI907</strain>
    </source>
</reference>
<dbReference type="Gene3D" id="2.60.40.420">
    <property type="entry name" value="Cupredoxins - blue copper proteins"/>
    <property type="match status" value="3"/>
</dbReference>
<dbReference type="Proteomes" id="UP000515153">
    <property type="component" value="Unplaced"/>
</dbReference>
<dbReference type="InterPro" id="IPR008972">
    <property type="entry name" value="Cupredoxin"/>
</dbReference>
<dbReference type="Pfam" id="PF00394">
    <property type="entry name" value="Cu-oxidase"/>
    <property type="match status" value="1"/>
</dbReference>
<proteinExistence type="inferred from homology"/>
<name>A0A6P8B064_PYRGI</name>
<feature type="signal peptide" evidence="7">
    <location>
        <begin position="1"/>
        <end position="20"/>
    </location>
</feature>
<keyword evidence="2" id="KW-0479">Metal-binding</keyword>
<dbReference type="AlphaFoldDB" id="A0A6P8B064"/>
<evidence type="ECO:0000259" key="8">
    <source>
        <dbReference type="Pfam" id="PF00394"/>
    </source>
</evidence>
<dbReference type="GO" id="GO:0033573">
    <property type="term" value="C:high-affinity iron permease complex"/>
    <property type="evidence" value="ECO:0007669"/>
    <property type="project" value="TreeGrafter"/>
</dbReference>
<dbReference type="Pfam" id="PF07731">
    <property type="entry name" value="Cu-oxidase_2"/>
    <property type="match status" value="1"/>
</dbReference>
<feature type="domain" description="Plastocyanin-like" evidence="9">
    <location>
        <begin position="366"/>
        <end position="493"/>
    </location>
</feature>
<accession>A0A6P8B064</accession>
<evidence type="ECO:0000256" key="2">
    <source>
        <dbReference type="ARBA" id="ARBA00022723"/>
    </source>
</evidence>
<dbReference type="KEGG" id="pgri:PgNI_07643"/>
<keyword evidence="3 7" id="KW-0732">Signal</keyword>
<dbReference type="RefSeq" id="XP_030980558.1">
    <property type="nucleotide sequence ID" value="XM_031127653.1"/>
</dbReference>
<keyword evidence="4" id="KW-0560">Oxidoreductase</keyword>
<feature type="compositionally biased region" description="Low complexity" evidence="6">
    <location>
        <begin position="561"/>
        <end position="599"/>
    </location>
</feature>
<organism evidence="11 12">
    <name type="scientific">Pyricularia grisea</name>
    <name type="common">Crabgrass-specific blast fungus</name>
    <name type="synonym">Magnaporthe grisea</name>
    <dbReference type="NCBI Taxonomy" id="148305"/>
    <lineage>
        <taxon>Eukaryota</taxon>
        <taxon>Fungi</taxon>
        <taxon>Dikarya</taxon>
        <taxon>Ascomycota</taxon>
        <taxon>Pezizomycotina</taxon>
        <taxon>Sordariomycetes</taxon>
        <taxon>Sordariomycetidae</taxon>
        <taxon>Magnaporthales</taxon>
        <taxon>Pyriculariaceae</taxon>
        <taxon>Pyricularia</taxon>
    </lineage>
</organism>
<dbReference type="GO" id="GO:0033215">
    <property type="term" value="P:reductive iron assimilation"/>
    <property type="evidence" value="ECO:0007669"/>
    <property type="project" value="TreeGrafter"/>
</dbReference>
<evidence type="ECO:0000256" key="5">
    <source>
        <dbReference type="ARBA" id="ARBA00023008"/>
    </source>
</evidence>
<evidence type="ECO:0000259" key="10">
    <source>
        <dbReference type="Pfam" id="PF07732"/>
    </source>
</evidence>
<evidence type="ECO:0000256" key="1">
    <source>
        <dbReference type="ARBA" id="ARBA00010609"/>
    </source>
</evidence>
<feature type="region of interest" description="Disordered" evidence="6">
    <location>
        <begin position="557"/>
        <end position="599"/>
    </location>
</feature>
<dbReference type="GO" id="GO:0004322">
    <property type="term" value="F:ferroxidase activity"/>
    <property type="evidence" value="ECO:0007669"/>
    <property type="project" value="TreeGrafter"/>
</dbReference>
<dbReference type="GO" id="GO:0010106">
    <property type="term" value="P:cellular response to iron ion starvation"/>
    <property type="evidence" value="ECO:0007669"/>
    <property type="project" value="TreeGrafter"/>
</dbReference>
<dbReference type="InterPro" id="IPR002355">
    <property type="entry name" value="Cu_oxidase_Cu_BS"/>
</dbReference>
<dbReference type="InterPro" id="IPR044130">
    <property type="entry name" value="CuRO_2_Fet3-like"/>
</dbReference>
<keyword evidence="5" id="KW-0186">Copper</keyword>
<evidence type="ECO:0000256" key="4">
    <source>
        <dbReference type="ARBA" id="ARBA00023002"/>
    </source>
</evidence>
<gene>
    <name evidence="12" type="ORF">PgNI_07643</name>
</gene>
<dbReference type="GO" id="GO:0005507">
    <property type="term" value="F:copper ion binding"/>
    <property type="evidence" value="ECO:0007669"/>
    <property type="project" value="InterPro"/>
</dbReference>
<feature type="domain" description="Plastocyanin-like" evidence="10">
    <location>
        <begin position="29"/>
        <end position="144"/>
    </location>
</feature>
<evidence type="ECO:0000313" key="11">
    <source>
        <dbReference type="Proteomes" id="UP000515153"/>
    </source>
</evidence>
<dbReference type="SUPFAM" id="SSF49503">
    <property type="entry name" value="Cupredoxins"/>
    <property type="match status" value="3"/>
</dbReference>
<dbReference type="Pfam" id="PF07732">
    <property type="entry name" value="Cu-oxidase_3"/>
    <property type="match status" value="1"/>
</dbReference>
<dbReference type="InterPro" id="IPR011707">
    <property type="entry name" value="Cu-oxidase-like_N"/>
</dbReference>
<evidence type="ECO:0008006" key="13">
    <source>
        <dbReference type="Google" id="ProtNLM"/>
    </source>
</evidence>
<dbReference type="InterPro" id="IPR033138">
    <property type="entry name" value="Cu_oxidase_CS"/>
</dbReference>
<evidence type="ECO:0000259" key="9">
    <source>
        <dbReference type="Pfam" id="PF07731"/>
    </source>
</evidence>
<reference evidence="12" key="2">
    <citation type="submission" date="2019-10" db="EMBL/GenBank/DDBJ databases">
        <authorList>
            <consortium name="NCBI Genome Project"/>
        </authorList>
    </citation>
    <scope>NUCLEOTIDE SEQUENCE</scope>
    <source>
        <strain evidence="12">NI907</strain>
    </source>
</reference>
<dbReference type="InterPro" id="IPR011706">
    <property type="entry name" value="Cu-oxidase_C"/>
</dbReference>
<dbReference type="CDD" id="cd13877">
    <property type="entry name" value="CuRO_2_Fet3p_like"/>
    <property type="match status" value="1"/>
</dbReference>
<dbReference type="FunFam" id="2.60.40.420:FF:000071">
    <property type="entry name" value="Conidial pigment biosynthesis oxidase Abr1/brown 1"/>
    <property type="match status" value="1"/>
</dbReference>
<evidence type="ECO:0000313" key="12">
    <source>
        <dbReference type="RefSeq" id="XP_030980558.1"/>
    </source>
</evidence>